<keyword evidence="13" id="KW-0969">Cilium</keyword>
<evidence type="ECO:0000313" key="14">
    <source>
        <dbReference type="Proteomes" id="UP000032233"/>
    </source>
</evidence>
<dbReference type="InParanoid" id="A0A0D2HSN5"/>
<dbReference type="SUPFAM" id="SSF101801">
    <property type="entry name" value="Surface presentation of antigens (SPOA)"/>
    <property type="match status" value="1"/>
</dbReference>
<dbReference type="InterPro" id="IPR028976">
    <property type="entry name" value="CheC-like_sf"/>
</dbReference>
<keyword evidence="13" id="KW-0282">Flagellum</keyword>
<dbReference type="Proteomes" id="UP000032233">
    <property type="component" value="Unassembled WGS sequence"/>
</dbReference>
<dbReference type="EMBL" id="AZAC01000015">
    <property type="protein sequence ID" value="KIX13513.1"/>
    <property type="molecule type" value="Genomic_DNA"/>
</dbReference>
<dbReference type="RefSeq" id="WP_044349220.1">
    <property type="nucleotide sequence ID" value="NZ_AZAC01000015.1"/>
</dbReference>
<comment type="similarity">
    <text evidence="3">Belongs to the FliM family.</text>
</comment>
<dbReference type="CDD" id="cd17908">
    <property type="entry name" value="FliM"/>
    <property type="match status" value="1"/>
</dbReference>
<dbReference type="SUPFAM" id="SSF103039">
    <property type="entry name" value="CheC-like"/>
    <property type="match status" value="1"/>
</dbReference>
<name>A0A0D2HSN5_9BACT</name>
<keyword evidence="7" id="KW-0283">Flagellar rotation</keyword>
<evidence type="ECO:0000256" key="5">
    <source>
        <dbReference type="ARBA" id="ARBA00022475"/>
    </source>
</evidence>
<evidence type="ECO:0000259" key="12">
    <source>
        <dbReference type="Pfam" id="PF01052"/>
    </source>
</evidence>
<dbReference type="PIRSF" id="PIRSF002888">
    <property type="entry name" value="FliM"/>
    <property type="match status" value="1"/>
</dbReference>
<evidence type="ECO:0000256" key="10">
    <source>
        <dbReference type="ARBA" id="ARBA00025044"/>
    </source>
</evidence>
<keyword evidence="14" id="KW-1185">Reference proteome</keyword>
<reference evidence="13 14" key="1">
    <citation type="submission" date="2013-11" db="EMBL/GenBank/DDBJ databases">
        <title>Metagenomic analysis of a methanogenic consortium involved in long chain n-alkane degradation.</title>
        <authorList>
            <person name="Davidova I.A."/>
            <person name="Callaghan A.V."/>
            <person name="Wawrik B."/>
            <person name="Pruitt S."/>
            <person name="Marks C."/>
            <person name="Duncan K.E."/>
            <person name="Suflita J.M."/>
        </authorList>
    </citation>
    <scope>NUCLEOTIDE SEQUENCE [LARGE SCALE GENOMIC DNA]</scope>
    <source>
        <strain evidence="13 14">SPR</strain>
    </source>
</reference>
<evidence type="ECO:0000256" key="4">
    <source>
        <dbReference type="ARBA" id="ARBA00021898"/>
    </source>
</evidence>
<dbReference type="AlphaFoldDB" id="A0A0D2HSN5"/>
<dbReference type="STRING" id="1429043.X474_13590"/>
<dbReference type="Pfam" id="PF02154">
    <property type="entry name" value="FliM"/>
    <property type="match status" value="1"/>
</dbReference>
<proteinExistence type="inferred from homology"/>
<comment type="subcellular location">
    <subcellularLocation>
        <location evidence="1">Bacterial flagellum basal body</location>
    </subcellularLocation>
    <subcellularLocation>
        <location evidence="2">Cell membrane</location>
        <topology evidence="2">Peripheral membrane protein</topology>
    </subcellularLocation>
</comment>
<dbReference type="InterPro" id="IPR001543">
    <property type="entry name" value="FliN-like_C"/>
</dbReference>
<dbReference type="InterPro" id="IPR001689">
    <property type="entry name" value="Flag_FliM"/>
</dbReference>
<dbReference type="Pfam" id="PF01052">
    <property type="entry name" value="FliMN_C"/>
    <property type="match status" value="1"/>
</dbReference>
<dbReference type="FunCoup" id="A0A0D2HSN5">
    <property type="interactions" value="82"/>
</dbReference>
<dbReference type="GO" id="GO:0003774">
    <property type="term" value="F:cytoskeletal motor activity"/>
    <property type="evidence" value="ECO:0007669"/>
    <property type="project" value="InterPro"/>
</dbReference>
<dbReference type="PANTHER" id="PTHR30034:SF6">
    <property type="entry name" value="YOP PROTEINS TRANSLOCATION PROTEIN Q"/>
    <property type="match status" value="1"/>
</dbReference>
<keyword evidence="9" id="KW-0975">Bacterial flagellum</keyword>
<evidence type="ECO:0000256" key="6">
    <source>
        <dbReference type="ARBA" id="ARBA00022500"/>
    </source>
</evidence>
<dbReference type="NCBIfam" id="TIGR01397">
    <property type="entry name" value="fliM_switch"/>
    <property type="match status" value="1"/>
</dbReference>
<dbReference type="GO" id="GO:0009425">
    <property type="term" value="C:bacterial-type flagellum basal body"/>
    <property type="evidence" value="ECO:0007669"/>
    <property type="project" value="UniProtKB-SubCell"/>
</dbReference>
<evidence type="ECO:0000256" key="2">
    <source>
        <dbReference type="ARBA" id="ARBA00004202"/>
    </source>
</evidence>
<keyword evidence="6" id="KW-0145">Chemotaxis</keyword>
<dbReference type="GO" id="GO:0071978">
    <property type="term" value="P:bacterial-type flagellum-dependent swarming motility"/>
    <property type="evidence" value="ECO:0007669"/>
    <property type="project" value="TreeGrafter"/>
</dbReference>
<keyword evidence="13" id="KW-0966">Cell projection</keyword>
<dbReference type="InterPro" id="IPR036429">
    <property type="entry name" value="SpoA-like_sf"/>
</dbReference>
<evidence type="ECO:0000313" key="13">
    <source>
        <dbReference type="EMBL" id="KIX13513.1"/>
    </source>
</evidence>
<dbReference type="PATRIC" id="fig|1429043.3.peg.2887"/>
<dbReference type="OrthoDB" id="9806941at2"/>
<dbReference type="Gene3D" id="2.30.330.10">
    <property type="entry name" value="SpoA-like"/>
    <property type="match status" value="1"/>
</dbReference>
<dbReference type="PRINTS" id="PR00955">
    <property type="entry name" value="FLGMOTORFLIM"/>
</dbReference>
<protein>
    <recommendedName>
        <fullName evidence="4 11">Flagellar motor switch protein FliM</fullName>
    </recommendedName>
</protein>
<evidence type="ECO:0000256" key="9">
    <source>
        <dbReference type="ARBA" id="ARBA00023143"/>
    </source>
</evidence>
<evidence type="ECO:0000256" key="3">
    <source>
        <dbReference type="ARBA" id="ARBA00011049"/>
    </source>
</evidence>
<evidence type="ECO:0000256" key="11">
    <source>
        <dbReference type="NCBIfam" id="TIGR01397"/>
    </source>
</evidence>
<accession>A0A0D2HSN5</accession>
<organism evidence="13 14">
    <name type="scientific">Dethiosulfatarculus sandiegensis</name>
    <dbReference type="NCBI Taxonomy" id="1429043"/>
    <lineage>
        <taxon>Bacteria</taxon>
        <taxon>Pseudomonadati</taxon>
        <taxon>Thermodesulfobacteriota</taxon>
        <taxon>Desulfarculia</taxon>
        <taxon>Desulfarculales</taxon>
        <taxon>Desulfarculaceae</taxon>
        <taxon>Dethiosulfatarculus</taxon>
    </lineage>
</organism>
<evidence type="ECO:0000256" key="8">
    <source>
        <dbReference type="ARBA" id="ARBA00023136"/>
    </source>
</evidence>
<comment type="caution">
    <text evidence="13">The sequence shown here is derived from an EMBL/GenBank/DDBJ whole genome shotgun (WGS) entry which is preliminary data.</text>
</comment>
<evidence type="ECO:0000256" key="1">
    <source>
        <dbReference type="ARBA" id="ARBA00004117"/>
    </source>
</evidence>
<dbReference type="Gene3D" id="3.40.1550.10">
    <property type="entry name" value="CheC-like"/>
    <property type="match status" value="1"/>
</dbReference>
<dbReference type="GO" id="GO:0005886">
    <property type="term" value="C:plasma membrane"/>
    <property type="evidence" value="ECO:0007669"/>
    <property type="project" value="UniProtKB-SubCell"/>
</dbReference>
<comment type="function">
    <text evidence="10">FliM is one of three proteins (FliG, FliN, FliM) that forms the rotor-mounted switch complex (C ring), located at the base of the basal body. This complex interacts with the CheY and CheZ chemotaxis proteins, in addition to contacting components of the motor that determine the direction of flagellar rotation.</text>
</comment>
<evidence type="ECO:0000256" key="7">
    <source>
        <dbReference type="ARBA" id="ARBA00022779"/>
    </source>
</evidence>
<keyword evidence="8" id="KW-0472">Membrane</keyword>
<gene>
    <name evidence="13" type="ORF">X474_13590</name>
</gene>
<keyword evidence="5" id="KW-1003">Cell membrane</keyword>
<sequence>MSKILSQDEVDALLKGMSGGEIEVETDTGPGADGVIVYDLTNQDRIIRGRMPTLEIINDRFARLFRTTLSSAVRKIVDMTTTSVDMVKFGEFMRSLPVPTSLHIFKMDPLRGHAIFVLESKLVFNLVETFFGGAGTGEVKIEGRDFTAIEQQLTRKVVSMGLKDLEQAWKPVHEVTMVYQRTEINPQFASIVPPSDVVIVIKFEMEMEHAAGTITICIPYSTIEPIRSKLYAGFQSDQLEVDHEWMRRFRTQLREAKVDFTVELGRTHITSGELLDLKVGDVMKLDKDVSDTLVGMVEGVPKFKGKPGTFRGAKAYRVEDFT</sequence>
<feature type="domain" description="Flagellar motor switch protein FliN-like C-terminal" evidence="12">
    <location>
        <begin position="252"/>
        <end position="321"/>
    </location>
</feature>
<dbReference type="GO" id="GO:0050918">
    <property type="term" value="P:positive chemotaxis"/>
    <property type="evidence" value="ECO:0007669"/>
    <property type="project" value="TreeGrafter"/>
</dbReference>
<dbReference type="PANTHER" id="PTHR30034">
    <property type="entry name" value="FLAGELLAR MOTOR SWITCH PROTEIN FLIM"/>
    <property type="match status" value="1"/>
</dbReference>